<dbReference type="SUPFAM" id="SSF89550">
    <property type="entry name" value="PHP domain-like"/>
    <property type="match status" value="1"/>
</dbReference>
<dbReference type="InterPro" id="IPR016667">
    <property type="entry name" value="Caps_polysacc_synth_CpsB/CapC"/>
</dbReference>
<dbReference type="PANTHER" id="PTHR39181:SF1">
    <property type="entry name" value="TYROSINE-PROTEIN PHOSPHATASE YWQE"/>
    <property type="match status" value="1"/>
</dbReference>
<name>A0ABW1L635_9BACL</name>
<dbReference type="InterPro" id="IPR016195">
    <property type="entry name" value="Pol/histidinol_Pase-like"/>
</dbReference>
<comment type="catalytic activity">
    <reaction evidence="4 5">
        <text>O-phospho-L-tyrosyl-[protein] + H2O = L-tyrosyl-[protein] + phosphate</text>
        <dbReference type="Rhea" id="RHEA:10684"/>
        <dbReference type="Rhea" id="RHEA-COMP:10136"/>
        <dbReference type="Rhea" id="RHEA-COMP:20101"/>
        <dbReference type="ChEBI" id="CHEBI:15377"/>
        <dbReference type="ChEBI" id="CHEBI:43474"/>
        <dbReference type="ChEBI" id="CHEBI:46858"/>
        <dbReference type="ChEBI" id="CHEBI:61978"/>
        <dbReference type="EC" id="3.1.3.48"/>
    </reaction>
</comment>
<gene>
    <name evidence="6" type="ORF">ACFPYN_08395</name>
</gene>
<evidence type="ECO:0000313" key="6">
    <source>
        <dbReference type="EMBL" id="MFC6039440.1"/>
    </source>
</evidence>
<dbReference type="Proteomes" id="UP001596170">
    <property type="component" value="Unassembled WGS sequence"/>
</dbReference>
<dbReference type="Pfam" id="PF19567">
    <property type="entry name" value="CpsB_CapC"/>
    <property type="match status" value="1"/>
</dbReference>
<protein>
    <recommendedName>
        <fullName evidence="5">Tyrosine-protein phosphatase</fullName>
        <ecNumber evidence="5">3.1.3.48</ecNumber>
    </recommendedName>
</protein>
<evidence type="ECO:0000256" key="2">
    <source>
        <dbReference type="ARBA" id="ARBA00022801"/>
    </source>
</evidence>
<comment type="similarity">
    <text evidence="1 5">Belongs to the metallo-dependent hydrolases superfamily. CpsB/CapC family.</text>
</comment>
<dbReference type="RefSeq" id="WP_377733529.1">
    <property type="nucleotide sequence ID" value="NZ_JBHSRI010000009.1"/>
</dbReference>
<dbReference type="PIRSF" id="PIRSF016557">
    <property type="entry name" value="Caps_synth_CpsB"/>
    <property type="match status" value="1"/>
</dbReference>
<dbReference type="EC" id="3.1.3.48" evidence="5"/>
<evidence type="ECO:0000256" key="3">
    <source>
        <dbReference type="ARBA" id="ARBA00022912"/>
    </source>
</evidence>
<comment type="caution">
    <text evidence="6">The sequence shown here is derived from an EMBL/GenBank/DDBJ whole genome shotgun (WGS) entry which is preliminary data.</text>
</comment>
<proteinExistence type="inferred from homology"/>
<keyword evidence="3 5" id="KW-0904">Protein phosphatase</keyword>
<dbReference type="EMBL" id="JBHSRI010000009">
    <property type="protein sequence ID" value="MFC6039440.1"/>
    <property type="molecule type" value="Genomic_DNA"/>
</dbReference>
<accession>A0ABW1L635</accession>
<dbReference type="PANTHER" id="PTHR39181">
    <property type="entry name" value="TYROSINE-PROTEIN PHOSPHATASE YWQE"/>
    <property type="match status" value="1"/>
</dbReference>
<organism evidence="6 7">
    <name type="scientific">Paenisporosarcina macmurdoensis</name>
    <dbReference type="NCBI Taxonomy" id="212659"/>
    <lineage>
        <taxon>Bacteria</taxon>
        <taxon>Bacillati</taxon>
        <taxon>Bacillota</taxon>
        <taxon>Bacilli</taxon>
        <taxon>Bacillales</taxon>
        <taxon>Caryophanaceae</taxon>
        <taxon>Paenisporosarcina</taxon>
    </lineage>
</organism>
<reference evidence="7" key="1">
    <citation type="journal article" date="2019" name="Int. J. Syst. Evol. Microbiol.">
        <title>The Global Catalogue of Microorganisms (GCM) 10K type strain sequencing project: providing services to taxonomists for standard genome sequencing and annotation.</title>
        <authorList>
            <consortium name="The Broad Institute Genomics Platform"/>
            <consortium name="The Broad Institute Genome Sequencing Center for Infectious Disease"/>
            <person name="Wu L."/>
            <person name="Ma J."/>
        </authorList>
    </citation>
    <scope>NUCLEOTIDE SEQUENCE [LARGE SCALE GENOMIC DNA]</scope>
    <source>
        <strain evidence="7">CCUG 54527</strain>
    </source>
</reference>
<evidence type="ECO:0000256" key="1">
    <source>
        <dbReference type="ARBA" id="ARBA00005750"/>
    </source>
</evidence>
<sequence length="249" mass="28236">MIVDLHNHVLPGVDDGPSTELEAILLIQNAAKNGVTHIVATPHHRNGRFDQDINEIKNSIHILNLLIQEREIPVTILPGMEVHLHGELMQELESEIMTLADSHKYVLIEFPAQLIPQFTDSIFYELQIKGYIPVIAHAEKNTEIRRHPKKLIDLVNKGALVQVTAGSVTGANGKDLQRFALKLCQHQMVHFIASDAHNVHKRPFLIQQAYHVIQQKLGKELVTYFQRNAHHVLDGVEFETLQPRFLAKV</sequence>
<keyword evidence="7" id="KW-1185">Reference proteome</keyword>
<evidence type="ECO:0000256" key="5">
    <source>
        <dbReference type="PIRNR" id="PIRNR016557"/>
    </source>
</evidence>
<evidence type="ECO:0000256" key="4">
    <source>
        <dbReference type="ARBA" id="ARBA00051722"/>
    </source>
</evidence>
<keyword evidence="2 5" id="KW-0378">Hydrolase</keyword>
<evidence type="ECO:0000313" key="7">
    <source>
        <dbReference type="Proteomes" id="UP001596170"/>
    </source>
</evidence>
<dbReference type="Gene3D" id="3.20.20.140">
    <property type="entry name" value="Metal-dependent hydrolases"/>
    <property type="match status" value="1"/>
</dbReference>